<feature type="transmembrane region" description="Helical" evidence="1">
    <location>
        <begin position="140"/>
        <end position="157"/>
    </location>
</feature>
<proteinExistence type="predicted"/>
<feature type="transmembrane region" description="Helical" evidence="1">
    <location>
        <begin position="169"/>
        <end position="195"/>
    </location>
</feature>
<feature type="transmembrane region" description="Helical" evidence="1">
    <location>
        <begin position="77"/>
        <end position="96"/>
    </location>
</feature>
<keyword evidence="1" id="KW-0812">Transmembrane</keyword>
<evidence type="ECO:0000256" key="1">
    <source>
        <dbReference type="SAM" id="Phobius"/>
    </source>
</evidence>
<dbReference type="RefSeq" id="WP_087072584.1">
    <property type="nucleotide sequence ID" value="NZ_CP020809.1"/>
</dbReference>
<dbReference type="AlphaFoldDB" id="A0A1Y0BWT4"/>
<keyword evidence="1" id="KW-0472">Membrane</keyword>
<dbReference type="Proteomes" id="UP000195331">
    <property type="component" value="Chromosome"/>
</dbReference>
<feature type="transmembrane region" description="Helical" evidence="1">
    <location>
        <begin position="40"/>
        <end position="65"/>
    </location>
</feature>
<dbReference type="OrthoDB" id="4558741at2"/>
<evidence type="ECO:0000313" key="2">
    <source>
        <dbReference type="EMBL" id="ART67348.1"/>
    </source>
</evidence>
<reference evidence="2 3" key="1">
    <citation type="submission" date="2017-04" db="EMBL/GenBank/DDBJ databases">
        <title>Whole Genome Sequence of 1,4-Dioxane Degrading Bacterium Mycobacterium dioxanotrophicus PH-06.</title>
        <authorList>
            <person name="He Y."/>
        </authorList>
    </citation>
    <scope>NUCLEOTIDE SEQUENCE [LARGE SCALE GENOMIC DNA]</scope>
    <source>
        <strain evidence="2 3">PH-06</strain>
    </source>
</reference>
<feature type="transmembrane region" description="Helical" evidence="1">
    <location>
        <begin position="207"/>
        <end position="229"/>
    </location>
</feature>
<name>A0A1Y0BWT4_9MYCO</name>
<gene>
    <name evidence="2" type="ORF">BTO20_00925</name>
</gene>
<evidence type="ECO:0000313" key="3">
    <source>
        <dbReference type="Proteomes" id="UP000195331"/>
    </source>
</evidence>
<keyword evidence="1" id="KW-1133">Transmembrane helix</keyword>
<feature type="transmembrane region" description="Helical" evidence="1">
    <location>
        <begin position="6"/>
        <end position="28"/>
    </location>
</feature>
<feature type="transmembrane region" description="Helical" evidence="1">
    <location>
        <begin position="117"/>
        <end position="134"/>
    </location>
</feature>
<dbReference type="EMBL" id="CP020809">
    <property type="protein sequence ID" value="ART67348.1"/>
    <property type="molecule type" value="Genomic_DNA"/>
</dbReference>
<dbReference type="KEGG" id="mdx:BTO20_00925"/>
<protein>
    <submittedName>
        <fullName evidence="2">Uncharacterized protein</fullName>
    </submittedName>
</protein>
<accession>A0A1Y0BWT4</accession>
<organism evidence="2 3">
    <name type="scientific">Mycobacterium dioxanotrophicus</name>
    <dbReference type="NCBI Taxonomy" id="482462"/>
    <lineage>
        <taxon>Bacteria</taxon>
        <taxon>Bacillati</taxon>
        <taxon>Actinomycetota</taxon>
        <taxon>Actinomycetes</taxon>
        <taxon>Mycobacteriales</taxon>
        <taxon>Mycobacteriaceae</taxon>
        <taxon>Mycobacterium</taxon>
    </lineage>
</organism>
<sequence length="249" mass="25779">MSTLPIYVSAIVLAGLIGTTATICVMLWHGARGTGHGPRISAGVALIAGTSWATWVFASAILAHADVYRFASNKAQPWLPVAMFTALAAVLLATRVPVVSRILAEQQALWRLTVPQYFRVEGVVFLMAMALGALPAGFALPAGLGDIATGIGAVYVARSIRRGVVGRRAVWFNILGLLDLVVATTIGVAAAPGVAHVLSLHPTTEQLALLPLVLIPTTVVPLAAALHVLSLRKIAVASKPASVPTPIGA</sequence>
<keyword evidence="3" id="KW-1185">Reference proteome</keyword>